<feature type="domain" description="FAR1" evidence="2">
    <location>
        <begin position="104"/>
        <end position="186"/>
    </location>
</feature>
<keyword evidence="1" id="KW-0863">Zinc-finger</keyword>
<dbReference type="InterPro" id="IPR031052">
    <property type="entry name" value="FHY3/FAR1"/>
</dbReference>
<dbReference type="GO" id="GO:0006355">
    <property type="term" value="P:regulation of DNA-templated transcription"/>
    <property type="evidence" value="ECO:0007669"/>
    <property type="project" value="UniProtKB-UniRule"/>
</dbReference>
<keyword evidence="1" id="KW-0862">Zinc</keyword>
<keyword evidence="1" id="KW-0479">Metal-binding</keyword>
<organism evidence="4 5">
    <name type="scientific">Brassica oleracea var. oleracea</name>
    <dbReference type="NCBI Taxonomy" id="109376"/>
    <lineage>
        <taxon>Eukaryota</taxon>
        <taxon>Viridiplantae</taxon>
        <taxon>Streptophyta</taxon>
        <taxon>Embryophyta</taxon>
        <taxon>Tracheophyta</taxon>
        <taxon>Spermatophyta</taxon>
        <taxon>Magnoliopsida</taxon>
        <taxon>eudicotyledons</taxon>
        <taxon>Gunneridae</taxon>
        <taxon>Pentapetalae</taxon>
        <taxon>rosids</taxon>
        <taxon>malvids</taxon>
        <taxon>Brassicales</taxon>
        <taxon>Brassicaceae</taxon>
        <taxon>Brassiceae</taxon>
        <taxon>Brassica</taxon>
    </lineage>
</organism>
<dbReference type="GO" id="GO:0005634">
    <property type="term" value="C:nucleus"/>
    <property type="evidence" value="ECO:0007669"/>
    <property type="project" value="UniProtKB-SubCell"/>
</dbReference>
<dbReference type="EnsemblPlants" id="Bo01097s010.1">
    <property type="protein sequence ID" value="Bo01097s010.1"/>
    <property type="gene ID" value="Bo01097s010"/>
</dbReference>
<sequence length="789" mass="91469">MESRHSSDQKTVSATQDEFSTQISGEISLLNQNLDDFLAEEDASFNDDDVSVSDFDEEAGIGNKDDYIQTEDADALEANNENQNKYELCSGMDFSYDESAYNAYRKYGGNHGFGVRRQRTSRKNKKLVRMVYVCSKEGLRQEPKVRKSYSRPTTRCGCKARMSCYLQSNGRYKIMTFEPNHNHDLVRTPMKHLMKSNRAISISQKQHADDADMSGISAKATIEMMSREVGGQANLGFIDKDMRNYIYRKRMAAMEKGDAGAVLEYFQKKKEDDSSFFYSMQLDEDDMITNIFWADDRSISDYNLFGDVVCFDTTYKTNEYDRPFAPFVGVNHHKQTIVFGAALLYDETTESFEWLFQTFLGAMSGKQPQTILTDQCAAMANAIGKVFPETKHRLCVWHNYQNAIKRLSCVFHGPNHFATDFGKCVYDHENEVEWLSAWSKMLEKHGLTDNKWLNDLFELREKWARIYGRQTFTADMMSTQRSESMNNILKNYLKSGYNMLRFFKHYERVLDDRRFKELAADFSMMHTSPVLSAPVEMLQHALDVYTPETFLGAMSGKQPQTILTDQCAAMANAIGKVFPETKHRLCVWHNYQNAIKRLSCVFHGPNHFATDFGKCVYDHENEVEWLSAWSEMLEKHGLTENKWLKDLFELREKWARVYGRQTFTADMMSTQRSESMNNILKNYLKSGYNMLRFFKHYERVLDDRRFKELTADFSMMHTSPVLSAPVEMLQHALDVYTPEVFTLFQKEYIAIGDYVAKRFNKSEMVSAEYNVSFRGVGRNHLVNYVAANE</sequence>
<evidence type="ECO:0000259" key="2">
    <source>
        <dbReference type="Pfam" id="PF03101"/>
    </source>
</evidence>
<proteinExistence type="inferred from homology"/>
<evidence type="ECO:0000313" key="4">
    <source>
        <dbReference type="EnsemblPlants" id="Bo01097s010.1"/>
    </source>
</evidence>
<dbReference type="InterPro" id="IPR004330">
    <property type="entry name" value="FAR1_DNA_bnd_dom"/>
</dbReference>
<keyword evidence="1" id="KW-0539">Nucleus</keyword>
<dbReference type="Gramene" id="Bo01097s010.1">
    <property type="protein sequence ID" value="Bo01097s010.1"/>
    <property type="gene ID" value="Bo01097s010"/>
</dbReference>
<dbReference type="InterPro" id="IPR018289">
    <property type="entry name" value="MULE_transposase_dom"/>
</dbReference>
<name>A0A0D2ZTK8_BRAOL</name>
<dbReference type="Proteomes" id="UP000032141">
    <property type="component" value="Unassembled WGS sequence"/>
</dbReference>
<comment type="subcellular location">
    <subcellularLocation>
        <location evidence="1">Nucleus</location>
    </subcellularLocation>
</comment>
<dbReference type="OMA" id="GPNHFAT"/>
<reference evidence="4" key="1">
    <citation type="journal article" date="2014" name="Genome Biol.">
        <title>Transcriptome and methylome profiling reveals relics of genome dominance in the mesopolyploid Brassica oleracea.</title>
        <authorList>
            <person name="Parkin I.A."/>
            <person name="Koh C."/>
            <person name="Tang H."/>
            <person name="Robinson S.J."/>
            <person name="Kagale S."/>
            <person name="Clarke W.E."/>
            <person name="Town C.D."/>
            <person name="Nixon J."/>
            <person name="Krishnakumar V."/>
            <person name="Bidwell S.L."/>
            <person name="Denoeud F."/>
            <person name="Belcram H."/>
            <person name="Links M.G."/>
            <person name="Just J."/>
            <person name="Clarke C."/>
            <person name="Bender T."/>
            <person name="Huebert T."/>
            <person name="Mason A.S."/>
            <person name="Pires J.C."/>
            <person name="Barker G."/>
            <person name="Moore J."/>
            <person name="Walley P.G."/>
            <person name="Manoli S."/>
            <person name="Batley J."/>
            <person name="Edwards D."/>
            <person name="Nelson M.N."/>
            <person name="Wang X."/>
            <person name="Paterson A.H."/>
            <person name="King G."/>
            <person name="Bancroft I."/>
            <person name="Chalhoub B."/>
            <person name="Sharpe A.G."/>
        </authorList>
    </citation>
    <scope>NUCLEOTIDE SEQUENCE [LARGE SCALE GENOMIC DNA]</scope>
    <source>
        <strain evidence="4">cv. TO1000</strain>
    </source>
</reference>
<keyword evidence="5" id="KW-1185">Reference proteome</keyword>
<dbReference type="HOGENOM" id="CLU_008459_3_3_1"/>
<evidence type="ECO:0000313" key="5">
    <source>
        <dbReference type="Proteomes" id="UP000032141"/>
    </source>
</evidence>
<comment type="similarity">
    <text evidence="1">Belongs to the FHY3/FAR1 family.</text>
</comment>
<dbReference type="GO" id="GO:0008270">
    <property type="term" value="F:zinc ion binding"/>
    <property type="evidence" value="ECO:0007669"/>
    <property type="project" value="UniProtKB-UniRule"/>
</dbReference>
<dbReference type="PANTHER" id="PTHR31669:SF299">
    <property type="entry name" value="PROTEIN FAR1-RELATED SEQUENCE"/>
    <property type="match status" value="1"/>
</dbReference>
<dbReference type="AlphaFoldDB" id="A0A0D2ZTK8"/>
<accession>A0A0D2ZTK8</accession>
<reference evidence="4" key="2">
    <citation type="submission" date="2015-06" db="UniProtKB">
        <authorList>
            <consortium name="EnsemblPlants"/>
        </authorList>
    </citation>
    <scope>IDENTIFICATION</scope>
</reference>
<feature type="domain" description="MULE transposase" evidence="3">
    <location>
        <begin position="308"/>
        <end position="402"/>
    </location>
</feature>
<protein>
    <recommendedName>
        <fullName evidence="1">Protein FAR1-RELATED SEQUENCE</fullName>
    </recommendedName>
</protein>
<feature type="domain" description="MULE transposase" evidence="3">
    <location>
        <begin position="548"/>
        <end position="593"/>
    </location>
</feature>
<evidence type="ECO:0000256" key="1">
    <source>
        <dbReference type="RuleBase" id="RU367018"/>
    </source>
</evidence>
<dbReference type="PANTHER" id="PTHR31669">
    <property type="entry name" value="PROTEIN FAR1-RELATED SEQUENCE 10-RELATED"/>
    <property type="match status" value="1"/>
</dbReference>
<dbReference type="eggNOG" id="ENOG502QSMI">
    <property type="taxonomic scope" value="Eukaryota"/>
</dbReference>
<evidence type="ECO:0000259" key="3">
    <source>
        <dbReference type="Pfam" id="PF10551"/>
    </source>
</evidence>
<comment type="function">
    <text evidence="1">Putative transcription activator involved in regulating light control of development.</text>
</comment>
<dbReference type="Pfam" id="PF03101">
    <property type="entry name" value="FAR1"/>
    <property type="match status" value="1"/>
</dbReference>
<dbReference type="Pfam" id="PF10551">
    <property type="entry name" value="MULE"/>
    <property type="match status" value="2"/>
</dbReference>